<dbReference type="EnsemblBacteria" id="CAD75007">
    <property type="protein sequence ID" value="CAD75007"/>
    <property type="gene ID" value="RB6785"/>
</dbReference>
<evidence type="ECO:0000313" key="2">
    <source>
        <dbReference type="Proteomes" id="UP000001025"/>
    </source>
</evidence>
<dbReference type="InParanoid" id="Q7UPQ4"/>
<accession>Q7UPQ4</accession>
<dbReference type="AlphaFoldDB" id="Q7UPQ4"/>
<protein>
    <submittedName>
        <fullName evidence="1">Uncharacterized protein</fullName>
    </submittedName>
</protein>
<name>Q7UPQ4_RHOBA</name>
<dbReference type="HOGENOM" id="CLU_3358117_0_0_0"/>
<dbReference type="EMBL" id="BX294144">
    <property type="protein sequence ID" value="CAD75007.1"/>
    <property type="molecule type" value="Genomic_DNA"/>
</dbReference>
<organism evidence="1 2">
    <name type="scientific">Rhodopirellula baltica (strain DSM 10527 / NCIMB 13988 / SH1)</name>
    <dbReference type="NCBI Taxonomy" id="243090"/>
    <lineage>
        <taxon>Bacteria</taxon>
        <taxon>Pseudomonadati</taxon>
        <taxon>Planctomycetota</taxon>
        <taxon>Planctomycetia</taxon>
        <taxon>Pirellulales</taxon>
        <taxon>Pirellulaceae</taxon>
        <taxon>Rhodopirellula</taxon>
    </lineage>
</organism>
<evidence type="ECO:0000313" key="1">
    <source>
        <dbReference type="EMBL" id="CAD75007.1"/>
    </source>
</evidence>
<proteinExistence type="predicted"/>
<dbReference type="Proteomes" id="UP000001025">
    <property type="component" value="Chromosome"/>
</dbReference>
<dbReference type="KEGG" id="rba:RB6785"/>
<reference evidence="1 2" key="1">
    <citation type="journal article" date="2003" name="Proc. Natl. Acad. Sci. U.S.A.">
        <title>Complete genome sequence of the marine planctomycete Pirellula sp. strain 1.</title>
        <authorList>
            <person name="Gloeckner F.O."/>
            <person name="Kube M."/>
            <person name="Bauer M."/>
            <person name="Teeling H."/>
            <person name="Lombardot T."/>
            <person name="Ludwig W."/>
            <person name="Gade D."/>
            <person name="Beck A."/>
            <person name="Borzym K."/>
            <person name="Heitmann K."/>
            <person name="Rabus R."/>
            <person name="Schlesner H."/>
            <person name="Amann R."/>
            <person name="Reinhardt R."/>
        </authorList>
    </citation>
    <scope>NUCLEOTIDE SEQUENCE [LARGE SCALE GENOMIC DNA]</scope>
    <source>
        <strain evidence="2">DSM 10527 / NCIMB 13988 / SH1</strain>
    </source>
</reference>
<sequence length="36" mass="4095">MWAVSGDLHSRAIRPTAMTDLILSMNWKLLTPVRVN</sequence>
<keyword evidence="2" id="KW-1185">Reference proteome</keyword>
<gene>
    <name evidence="1" type="ordered locus">RB6785</name>
</gene>